<dbReference type="EMBL" id="JACFXU010000015">
    <property type="protein sequence ID" value="MBA6413697.1"/>
    <property type="molecule type" value="Genomic_DNA"/>
</dbReference>
<keyword evidence="4" id="KW-1185">Reference proteome</keyword>
<dbReference type="InterPro" id="IPR052513">
    <property type="entry name" value="Thioester_dehydratase-like"/>
</dbReference>
<gene>
    <name evidence="3" type="ORF">H2508_11310</name>
</gene>
<dbReference type="Pfam" id="PF01796">
    <property type="entry name" value="OB_ChsH2_C"/>
    <property type="match status" value="1"/>
</dbReference>
<dbReference type="Pfam" id="PF12172">
    <property type="entry name" value="zf-ChsH2"/>
    <property type="match status" value="1"/>
</dbReference>
<evidence type="ECO:0000313" key="4">
    <source>
        <dbReference type="Proteomes" id="UP000539350"/>
    </source>
</evidence>
<evidence type="ECO:0000259" key="1">
    <source>
        <dbReference type="Pfam" id="PF01796"/>
    </source>
</evidence>
<dbReference type="InterPro" id="IPR022002">
    <property type="entry name" value="ChsH2_Znr"/>
</dbReference>
<proteinExistence type="predicted"/>
<dbReference type="InterPro" id="IPR002878">
    <property type="entry name" value="ChsH2_C"/>
</dbReference>
<evidence type="ECO:0000313" key="3">
    <source>
        <dbReference type="EMBL" id="MBA6413697.1"/>
    </source>
</evidence>
<dbReference type="Gene3D" id="6.10.30.10">
    <property type="match status" value="1"/>
</dbReference>
<feature type="domain" description="ChsH2 C-terminal OB-fold" evidence="1">
    <location>
        <begin position="52"/>
        <end position="119"/>
    </location>
</feature>
<reference evidence="3 4" key="1">
    <citation type="submission" date="2020-07" db="EMBL/GenBank/DDBJ databases">
        <title>Halieaceae bacterium, F7430, whole genome shotgun sequencing project.</title>
        <authorList>
            <person name="Jiang S."/>
            <person name="Liu Z.W."/>
            <person name="Du Z.J."/>
        </authorList>
    </citation>
    <scope>NUCLEOTIDE SEQUENCE [LARGE SCALE GENOMIC DNA]</scope>
    <source>
        <strain evidence="3 4">F7430</strain>
    </source>
</reference>
<accession>A0A7W2TXC0</accession>
<dbReference type="AlphaFoldDB" id="A0A7W2TXC0"/>
<comment type="caution">
    <text evidence="3">The sequence shown here is derived from an EMBL/GenBank/DDBJ whole genome shotgun (WGS) entry which is preliminary data.</text>
</comment>
<name>A0A7W2TXC0_9GAMM</name>
<dbReference type="PANTHER" id="PTHR34075">
    <property type="entry name" value="BLR3430 PROTEIN"/>
    <property type="match status" value="1"/>
</dbReference>
<dbReference type="RefSeq" id="WP_182173548.1">
    <property type="nucleotide sequence ID" value="NZ_JACFXU010000015.1"/>
</dbReference>
<dbReference type="Proteomes" id="UP000539350">
    <property type="component" value="Unassembled WGS sequence"/>
</dbReference>
<evidence type="ECO:0000259" key="2">
    <source>
        <dbReference type="Pfam" id="PF12172"/>
    </source>
</evidence>
<sequence length="139" mass="15455">MTITPDMQAQLTAPFWRAAAQGRLELPCCPSSGKLVWYPQQSCPDCGEDLLWRELSGRGTVAAFTVVRRPLFPEYADWLPFIPALIALEEDPSVRLVSQLVDCQAEDVACDLPVQVTFRKLKAGSGELYQAPLFLLQKS</sequence>
<dbReference type="SUPFAM" id="SSF50249">
    <property type="entry name" value="Nucleic acid-binding proteins"/>
    <property type="match status" value="1"/>
</dbReference>
<feature type="domain" description="ChsH2 rubredoxin-like zinc ribbon" evidence="2">
    <location>
        <begin position="16"/>
        <end position="49"/>
    </location>
</feature>
<organism evidence="3 4">
    <name type="scientific">Sediminihaliea albiluteola</name>
    <dbReference type="NCBI Taxonomy" id="2758564"/>
    <lineage>
        <taxon>Bacteria</taxon>
        <taxon>Pseudomonadati</taxon>
        <taxon>Pseudomonadota</taxon>
        <taxon>Gammaproteobacteria</taxon>
        <taxon>Cellvibrionales</taxon>
        <taxon>Halieaceae</taxon>
        <taxon>Sediminihaliea</taxon>
    </lineage>
</organism>
<dbReference type="InterPro" id="IPR012340">
    <property type="entry name" value="NA-bd_OB-fold"/>
</dbReference>
<protein>
    <submittedName>
        <fullName evidence="3">OB-fold domain-containing protein</fullName>
    </submittedName>
</protein>
<dbReference type="PANTHER" id="PTHR34075:SF5">
    <property type="entry name" value="BLR3430 PROTEIN"/>
    <property type="match status" value="1"/>
</dbReference>